<dbReference type="InterPro" id="IPR014777">
    <property type="entry name" value="4pyrrole_Mease_sub1"/>
</dbReference>
<dbReference type="PROSITE" id="PS00839">
    <property type="entry name" value="SUMT_1"/>
    <property type="match status" value="1"/>
</dbReference>
<dbReference type="Pfam" id="PF00590">
    <property type="entry name" value="TP_methylase"/>
    <property type="match status" value="1"/>
</dbReference>
<dbReference type="PANTHER" id="PTHR43467:SF2">
    <property type="entry name" value="COBALT-PRECORRIN-2 C(20)-METHYLTRANSFERASE"/>
    <property type="match status" value="1"/>
</dbReference>
<dbReference type="GO" id="GO:0032259">
    <property type="term" value="P:methylation"/>
    <property type="evidence" value="ECO:0007669"/>
    <property type="project" value="UniProtKB-KW"/>
</dbReference>
<dbReference type="Proteomes" id="UP000263040">
    <property type="component" value="Chromosome"/>
</dbReference>
<dbReference type="EMBL" id="CP032100">
    <property type="protein sequence ID" value="AXX89908.1"/>
    <property type="molecule type" value="Genomic_DNA"/>
</dbReference>
<comment type="pathway">
    <text evidence="1">Cofactor biosynthesis; adenosylcobalamin biosynthesis.</text>
</comment>
<evidence type="ECO:0000256" key="3">
    <source>
        <dbReference type="ARBA" id="ARBA00022573"/>
    </source>
</evidence>
<dbReference type="GO" id="GO:0030788">
    <property type="term" value="F:precorrin-2 C20-methyltransferase activity"/>
    <property type="evidence" value="ECO:0007669"/>
    <property type="project" value="InterPro"/>
</dbReference>
<evidence type="ECO:0000313" key="7">
    <source>
        <dbReference type="Proteomes" id="UP000263040"/>
    </source>
</evidence>
<keyword evidence="6" id="KW-0808">Transferase</keyword>
<dbReference type="InterPro" id="IPR035996">
    <property type="entry name" value="4pyrrol_Methylase_sf"/>
</dbReference>
<dbReference type="PIRSF" id="PIRSF036427">
    <property type="entry name" value="Precrrn-2_mtase"/>
    <property type="match status" value="1"/>
</dbReference>
<dbReference type="InterPro" id="IPR012382">
    <property type="entry name" value="CobI/CbiL"/>
</dbReference>
<evidence type="ECO:0000259" key="5">
    <source>
        <dbReference type="Pfam" id="PF00590"/>
    </source>
</evidence>
<reference evidence="6 7" key="1">
    <citation type="submission" date="2018-08" db="EMBL/GenBank/DDBJ databases">
        <title>Complete genome of the Arcobacter suis type strain LMG 26152.</title>
        <authorList>
            <person name="Miller W.G."/>
            <person name="Yee E."/>
            <person name="Bono J.L."/>
        </authorList>
    </citation>
    <scope>NUCLEOTIDE SEQUENCE [LARGE SCALE GENOMIC DNA]</scope>
    <source>
        <strain evidence="6 7">CECT 7833</strain>
    </source>
</reference>
<evidence type="ECO:0000256" key="2">
    <source>
        <dbReference type="ARBA" id="ARBA00005879"/>
    </source>
</evidence>
<dbReference type="EC" id="2.1.1.151" evidence="6"/>
<dbReference type="InterPro" id="IPR000878">
    <property type="entry name" value="4pyrrol_Mease"/>
</dbReference>
<accession>A0AAD0WQW1</accession>
<dbReference type="GO" id="GO:0009236">
    <property type="term" value="P:cobalamin biosynthetic process"/>
    <property type="evidence" value="ECO:0007669"/>
    <property type="project" value="UniProtKB-UniRule"/>
</dbReference>
<name>A0AAD0WQW1_9BACT</name>
<organism evidence="6 7">
    <name type="scientific">Arcobacter suis CECT 7833</name>
    <dbReference type="NCBI Taxonomy" id="663365"/>
    <lineage>
        <taxon>Bacteria</taxon>
        <taxon>Pseudomonadati</taxon>
        <taxon>Campylobacterota</taxon>
        <taxon>Epsilonproteobacteria</taxon>
        <taxon>Campylobacterales</taxon>
        <taxon>Arcobacteraceae</taxon>
        <taxon>Arcobacter</taxon>
    </lineage>
</organism>
<dbReference type="SUPFAM" id="SSF53790">
    <property type="entry name" value="Tetrapyrrole methylase"/>
    <property type="match status" value="1"/>
</dbReference>
<dbReference type="KEGG" id="asui:ASUIS_1426"/>
<evidence type="ECO:0000256" key="1">
    <source>
        <dbReference type="ARBA" id="ARBA00004953"/>
    </source>
</evidence>
<keyword evidence="6" id="KW-0489">Methyltransferase</keyword>
<evidence type="ECO:0000256" key="4">
    <source>
        <dbReference type="PIRNR" id="PIRNR036427"/>
    </source>
</evidence>
<sequence length="220" mass="25352">MKLYMVSLGPGDYELITIKALRALQNSDAICVPTKSPDHSFNRSMTYKIIQKLMEEFDFVKPIIPMYTPMHFKTEDWQYQVDTIHKSFQEYKTLSFVTLGDSAVYSTVYYLLDLIKEQNHVVYENSEVIPGVTSFSNASAKVKKPLCVGDGSFSIVPLHKENVVNTTVFMRPKIGMQTDKIPEKGTIYTFENLNFKGETIHKNKKEKVDKYMTLFIDFVQ</sequence>
<comment type="similarity">
    <text evidence="2 4">Belongs to the precorrin methyltransferase family.</text>
</comment>
<evidence type="ECO:0000313" key="6">
    <source>
        <dbReference type="EMBL" id="AXX89908.1"/>
    </source>
</evidence>
<dbReference type="AlphaFoldDB" id="A0AAD0WQW1"/>
<feature type="domain" description="Tetrapyrrole methylase" evidence="5">
    <location>
        <begin position="2"/>
        <end position="159"/>
    </location>
</feature>
<dbReference type="PANTHER" id="PTHR43467">
    <property type="entry name" value="COBALT-PRECORRIN-2 C(20)-METHYLTRANSFERASE"/>
    <property type="match status" value="1"/>
</dbReference>
<dbReference type="RefSeq" id="WP_118886432.1">
    <property type="nucleotide sequence ID" value="NZ_CP032100.1"/>
</dbReference>
<dbReference type="CDD" id="cd11645">
    <property type="entry name" value="Precorrin_2_C20_MT"/>
    <property type="match status" value="1"/>
</dbReference>
<dbReference type="Gene3D" id="3.40.1010.10">
    <property type="entry name" value="Cobalt-precorrin-4 Transmethylase, Domain 1"/>
    <property type="match status" value="1"/>
</dbReference>
<gene>
    <name evidence="6" type="primary">cbiL</name>
    <name evidence="6" type="ORF">ASUIS_1426</name>
</gene>
<proteinExistence type="inferred from homology"/>
<keyword evidence="7" id="KW-1185">Reference proteome</keyword>
<dbReference type="GO" id="GO:0043781">
    <property type="term" value="F:cobalt-factor II C20-methyltransferase activity"/>
    <property type="evidence" value="ECO:0007669"/>
    <property type="project" value="UniProtKB-EC"/>
</dbReference>
<protein>
    <submittedName>
        <fullName evidence="6">Cobalt-sirohydrochlorin (C20)-methyltransferase</fullName>
        <ecNumber evidence="6">2.1.1.151</ecNumber>
    </submittedName>
</protein>
<dbReference type="InterPro" id="IPR003043">
    <property type="entry name" value="Uropor_MeTrfase_CS"/>
</dbReference>
<keyword evidence="3" id="KW-0169">Cobalamin biosynthesis</keyword>